<dbReference type="CDD" id="cd03017">
    <property type="entry name" value="PRX_BCP"/>
    <property type="match status" value="1"/>
</dbReference>
<sequence>MSARASSVVSMVALGGRPNLLARVGRRTDVGVASRRRGSRGPGVVVRASGDGNPLEAAQEFFGGLFKEKDDPVPVGANVAPFSLPSTTGSTTTVPDGSFKCAVVFFFPKSDTPGCKAEGDRFDAQASTFQAKGAQVVGVSMETVDDLQASNSGRDIELLSDAEGAVSKAFDAELSLVVAKFSARKTFLLSPSGEVLAKWSEGKNMADVKDGSHAMEVLAAIDSLA</sequence>
<dbReference type="GO" id="GO:0008379">
    <property type="term" value="F:thioredoxin peroxidase activity"/>
    <property type="evidence" value="ECO:0007669"/>
    <property type="project" value="TreeGrafter"/>
</dbReference>
<dbReference type="InterPro" id="IPR000866">
    <property type="entry name" value="AhpC/TSA"/>
</dbReference>
<evidence type="ECO:0000256" key="3">
    <source>
        <dbReference type="ARBA" id="ARBA00022559"/>
    </source>
</evidence>
<dbReference type="Gene3D" id="3.40.30.10">
    <property type="entry name" value="Glutaredoxin"/>
    <property type="match status" value="1"/>
</dbReference>
<protein>
    <recommendedName>
        <fullName evidence="2">thioredoxin-dependent peroxiredoxin</fullName>
        <ecNumber evidence="2">1.11.1.24</ecNumber>
    </recommendedName>
    <alternativeName>
        <fullName evidence="8">Thioredoxin peroxidase</fullName>
    </alternativeName>
    <alternativeName>
        <fullName evidence="10">Thioredoxin-dependent peroxiredoxin Q</fullName>
    </alternativeName>
</protein>
<dbReference type="GO" id="GO:0034599">
    <property type="term" value="P:cellular response to oxidative stress"/>
    <property type="evidence" value="ECO:0007669"/>
    <property type="project" value="TreeGrafter"/>
</dbReference>
<dbReference type="STRING" id="1764295.A0A5B8MT58"/>
<dbReference type="GO" id="GO:0009543">
    <property type="term" value="C:chloroplast thylakoid lumen"/>
    <property type="evidence" value="ECO:0007669"/>
    <property type="project" value="UniProtKB-SubCell"/>
</dbReference>
<evidence type="ECO:0000256" key="4">
    <source>
        <dbReference type="ARBA" id="ARBA00022862"/>
    </source>
</evidence>
<name>A0A5B8MT58_9CHLO</name>
<dbReference type="AlphaFoldDB" id="A0A5B8MT58"/>
<keyword evidence="15" id="KW-1185">Reference proteome</keyword>
<dbReference type="InterPro" id="IPR013766">
    <property type="entry name" value="Thioredoxin_domain"/>
</dbReference>
<evidence type="ECO:0000313" key="14">
    <source>
        <dbReference type="EMBL" id="QDZ23723.1"/>
    </source>
</evidence>
<evidence type="ECO:0000256" key="5">
    <source>
        <dbReference type="ARBA" id="ARBA00023002"/>
    </source>
</evidence>
<keyword evidence="4" id="KW-0049">Antioxidant</keyword>
<feature type="domain" description="Thioredoxin" evidence="13">
    <location>
        <begin position="73"/>
        <end position="225"/>
    </location>
</feature>
<dbReference type="GO" id="GO:0045454">
    <property type="term" value="P:cell redox homeostasis"/>
    <property type="evidence" value="ECO:0007669"/>
    <property type="project" value="TreeGrafter"/>
</dbReference>
<comment type="subcellular location">
    <subcellularLocation>
        <location evidence="1">Plastid</location>
        <location evidence="1">Chloroplast thylakoid lumen</location>
    </subcellularLocation>
</comment>
<comment type="catalytic activity">
    <reaction evidence="11">
        <text>a hydroperoxide + [thioredoxin]-dithiol = an alcohol + [thioredoxin]-disulfide + H2O</text>
        <dbReference type="Rhea" id="RHEA:62620"/>
        <dbReference type="Rhea" id="RHEA-COMP:10698"/>
        <dbReference type="Rhea" id="RHEA-COMP:10700"/>
        <dbReference type="ChEBI" id="CHEBI:15377"/>
        <dbReference type="ChEBI" id="CHEBI:29950"/>
        <dbReference type="ChEBI" id="CHEBI:30879"/>
        <dbReference type="ChEBI" id="CHEBI:35924"/>
        <dbReference type="ChEBI" id="CHEBI:50058"/>
        <dbReference type="EC" id="1.11.1.24"/>
    </reaction>
</comment>
<keyword evidence="7" id="KW-0676">Redox-active center</keyword>
<evidence type="ECO:0000256" key="8">
    <source>
        <dbReference type="ARBA" id="ARBA00032824"/>
    </source>
</evidence>
<keyword evidence="3" id="KW-0575">Peroxidase</keyword>
<comment type="similarity">
    <text evidence="9">Belongs to the peroxiredoxin family. BCP/PrxQ subfamily.</text>
</comment>
<dbReference type="PANTHER" id="PTHR42801">
    <property type="entry name" value="THIOREDOXIN-DEPENDENT PEROXIDE REDUCTASE"/>
    <property type="match status" value="1"/>
</dbReference>
<evidence type="ECO:0000256" key="2">
    <source>
        <dbReference type="ARBA" id="ARBA00013017"/>
    </source>
</evidence>
<gene>
    <name evidence="14" type="ORF">A3770_11p62410</name>
</gene>
<evidence type="ECO:0000256" key="6">
    <source>
        <dbReference type="ARBA" id="ARBA00023157"/>
    </source>
</evidence>
<dbReference type="PROSITE" id="PS51352">
    <property type="entry name" value="THIOREDOXIN_2"/>
    <property type="match status" value="1"/>
</dbReference>
<evidence type="ECO:0000256" key="7">
    <source>
        <dbReference type="ARBA" id="ARBA00023284"/>
    </source>
</evidence>
<dbReference type="EMBL" id="CP031044">
    <property type="protein sequence ID" value="QDZ23723.1"/>
    <property type="molecule type" value="Genomic_DNA"/>
</dbReference>
<organism evidence="14 15">
    <name type="scientific">Chloropicon primus</name>
    <dbReference type="NCBI Taxonomy" id="1764295"/>
    <lineage>
        <taxon>Eukaryota</taxon>
        <taxon>Viridiplantae</taxon>
        <taxon>Chlorophyta</taxon>
        <taxon>Chloropicophyceae</taxon>
        <taxon>Chloropicales</taxon>
        <taxon>Chloropicaceae</taxon>
        <taxon>Chloropicon</taxon>
    </lineage>
</organism>
<dbReference type="InterPro" id="IPR036249">
    <property type="entry name" value="Thioredoxin-like_sf"/>
</dbReference>
<evidence type="ECO:0000313" key="15">
    <source>
        <dbReference type="Proteomes" id="UP000316726"/>
    </source>
</evidence>
<dbReference type="InterPro" id="IPR050924">
    <property type="entry name" value="Peroxiredoxin_BCP/PrxQ"/>
</dbReference>
<feature type="region of interest" description="Disordered" evidence="12">
    <location>
        <begin position="30"/>
        <end position="51"/>
    </location>
</feature>
<dbReference type="OrthoDB" id="338622at2759"/>
<proteinExistence type="inferred from homology"/>
<evidence type="ECO:0000256" key="1">
    <source>
        <dbReference type="ARBA" id="ARBA00004456"/>
    </source>
</evidence>
<accession>A0A5B8MT58</accession>
<evidence type="ECO:0000256" key="12">
    <source>
        <dbReference type="SAM" id="MobiDB-lite"/>
    </source>
</evidence>
<dbReference type="SUPFAM" id="SSF52833">
    <property type="entry name" value="Thioredoxin-like"/>
    <property type="match status" value="1"/>
</dbReference>
<dbReference type="Pfam" id="PF00578">
    <property type="entry name" value="AhpC-TSA"/>
    <property type="match status" value="1"/>
</dbReference>
<dbReference type="PANTHER" id="PTHR42801:SF4">
    <property type="entry name" value="AHPC_TSA FAMILY PROTEIN"/>
    <property type="match status" value="1"/>
</dbReference>
<dbReference type="EC" id="1.11.1.24" evidence="2"/>
<evidence type="ECO:0000256" key="9">
    <source>
        <dbReference type="ARBA" id="ARBA00038489"/>
    </source>
</evidence>
<keyword evidence="5" id="KW-0560">Oxidoreductase</keyword>
<evidence type="ECO:0000256" key="11">
    <source>
        <dbReference type="ARBA" id="ARBA00049091"/>
    </source>
</evidence>
<reference evidence="14 15" key="1">
    <citation type="submission" date="2018-07" db="EMBL/GenBank/DDBJ databases">
        <title>The complete nuclear genome of the prasinophyte Chloropicon primus (CCMP1205).</title>
        <authorList>
            <person name="Pombert J.-F."/>
            <person name="Otis C."/>
            <person name="Turmel M."/>
            <person name="Lemieux C."/>
        </authorList>
    </citation>
    <scope>NUCLEOTIDE SEQUENCE [LARGE SCALE GENOMIC DNA]</scope>
    <source>
        <strain evidence="14 15">CCMP1205</strain>
    </source>
</reference>
<evidence type="ECO:0000256" key="10">
    <source>
        <dbReference type="ARBA" id="ARBA00042163"/>
    </source>
</evidence>
<keyword evidence="6" id="KW-1015">Disulfide bond</keyword>
<evidence type="ECO:0000259" key="13">
    <source>
        <dbReference type="PROSITE" id="PS51352"/>
    </source>
</evidence>
<dbReference type="Proteomes" id="UP000316726">
    <property type="component" value="Chromosome 11"/>
</dbReference>